<dbReference type="RefSeq" id="XP_019093371.1">
    <property type="nucleotide sequence ID" value="XM_019237826.1"/>
</dbReference>
<dbReference type="Pfam" id="PF05617">
    <property type="entry name" value="Prolamin_like"/>
    <property type="match status" value="1"/>
</dbReference>
<reference evidence="5" key="2">
    <citation type="submission" date="2025-08" db="UniProtKB">
        <authorList>
            <consortium name="RefSeq"/>
        </authorList>
    </citation>
    <scope>IDENTIFICATION</scope>
    <source>
        <tissue evidence="5">Leaf</tissue>
    </source>
</reference>
<reference evidence="4" key="1">
    <citation type="journal article" date="2014" name="Nat. Commun.">
        <title>The emerging biofuel crop Camelina sativa retains a highly undifferentiated hexaploid genome structure.</title>
        <authorList>
            <person name="Kagale S."/>
            <person name="Koh C."/>
            <person name="Nixon J."/>
            <person name="Bollina V."/>
            <person name="Clarke W.E."/>
            <person name="Tuteja R."/>
            <person name="Spillane C."/>
            <person name="Robinson S.J."/>
            <person name="Links M.G."/>
            <person name="Clarke C."/>
            <person name="Higgins E.E."/>
            <person name="Huebert T."/>
            <person name="Sharpe A.G."/>
            <person name="Parkin I.A."/>
        </authorList>
    </citation>
    <scope>NUCLEOTIDE SEQUENCE [LARGE SCALE GENOMIC DNA]</scope>
    <source>
        <strain evidence="4">cv. DH55</strain>
    </source>
</reference>
<name>A0ABM1R2Y3_CAMSA</name>
<sequence>MKTSLLMVVAVLLITCLCSSSKIGWAGTGSSAQPMYPDHCWNDMKRFPGCLENIKGIFHFPLREIRKECCLVVNSFSDTCWPIIFPSMPYIRFMIKGICLIKPGLH</sequence>
<dbReference type="Proteomes" id="UP000694864">
    <property type="component" value="Chromosome 16"/>
</dbReference>
<feature type="signal peptide" evidence="2">
    <location>
        <begin position="1"/>
        <end position="20"/>
    </location>
</feature>
<organism evidence="4 5">
    <name type="scientific">Camelina sativa</name>
    <name type="common">False flax</name>
    <name type="synonym">Myagrum sativum</name>
    <dbReference type="NCBI Taxonomy" id="90675"/>
    <lineage>
        <taxon>Eukaryota</taxon>
        <taxon>Viridiplantae</taxon>
        <taxon>Streptophyta</taxon>
        <taxon>Embryophyta</taxon>
        <taxon>Tracheophyta</taxon>
        <taxon>Spermatophyta</taxon>
        <taxon>Magnoliopsida</taxon>
        <taxon>eudicotyledons</taxon>
        <taxon>Gunneridae</taxon>
        <taxon>Pentapetalae</taxon>
        <taxon>rosids</taxon>
        <taxon>malvids</taxon>
        <taxon>Brassicales</taxon>
        <taxon>Brassicaceae</taxon>
        <taxon>Camelineae</taxon>
        <taxon>Camelina</taxon>
    </lineage>
</organism>
<feature type="domain" description="Prolamin-like" evidence="3">
    <location>
        <begin position="40"/>
        <end position="89"/>
    </location>
</feature>
<feature type="chain" id="PRO_5047432774" evidence="2">
    <location>
        <begin position="21"/>
        <end position="106"/>
    </location>
</feature>
<protein>
    <submittedName>
        <fullName evidence="5">Uncharacterized protein LOC109129543</fullName>
    </submittedName>
</protein>
<evidence type="ECO:0000256" key="1">
    <source>
        <dbReference type="ARBA" id="ARBA00022729"/>
    </source>
</evidence>
<evidence type="ECO:0000313" key="4">
    <source>
        <dbReference type="Proteomes" id="UP000694864"/>
    </source>
</evidence>
<dbReference type="GeneID" id="109129543"/>
<gene>
    <name evidence="5" type="primary">LOC109129543</name>
</gene>
<accession>A0ABM1R2Y3</accession>
<dbReference type="InterPro" id="IPR008502">
    <property type="entry name" value="Prolamin-like"/>
</dbReference>
<evidence type="ECO:0000313" key="5">
    <source>
        <dbReference type="RefSeq" id="XP_019093371.1"/>
    </source>
</evidence>
<keyword evidence="4" id="KW-1185">Reference proteome</keyword>
<evidence type="ECO:0000256" key="2">
    <source>
        <dbReference type="SAM" id="SignalP"/>
    </source>
</evidence>
<keyword evidence="1 2" id="KW-0732">Signal</keyword>
<dbReference type="PANTHER" id="PTHR31181:SF81">
    <property type="entry name" value="ECA1 GAMETOGENESIS FAMILY PROTEIN-RELATED"/>
    <property type="match status" value="1"/>
</dbReference>
<evidence type="ECO:0000259" key="3">
    <source>
        <dbReference type="Pfam" id="PF05617"/>
    </source>
</evidence>
<proteinExistence type="predicted"/>
<dbReference type="PANTHER" id="PTHR31181">
    <property type="entry name" value="EGG CELL-SECRETED PROTEIN 1.4"/>
    <property type="match status" value="1"/>
</dbReference>